<comment type="pathway">
    <text evidence="1">Amino-acid biosynthesis; L-methionine biosynthesis via salvage pathway; S-methyl-5-thio-alpha-D-ribose 1-phosphate from S-methyl-5'-thioadenosine (hydrolase route): step 1/2.</text>
</comment>
<dbReference type="PANTHER" id="PTHR46832">
    <property type="entry name" value="5'-METHYLTHIOADENOSINE/S-ADENOSYLHOMOCYSTEINE NUCLEOSIDASE"/>
    <property type="match status" value="1"/>
</dbReference>
<dbReference type="Pfam" id="PF01048">
    <property type="entry name" value="PNP_UDP_1"/>
    <property type="match status" value="1"/>
</dbReference>
<dbReference type="GO" id="GO:0008930">
    <property type="term" value="F:methylthioadenosine nucleosidase activity"/>
    <property type="evidence" value="ECO:0007669"/>
    <property type="project" value="InterPro"/>
</dbReference>
<dbReference type="EC" id="3.2.2.9" evidence="2"/>
<evidence type="ECO:0000256" key="1">
    <source>
        <dbReference type="ARBA" id="ARBA00004945"/>
    </source>
</evidence>
<keyword evidence="5" id="KW-0486">Methionine biosynthesis</keyword>
<reference evidence="7 8" key="1">
    <citation type="journal article" date="2014" name="Genome Announc.">
        <title>Genome Sequence and Methylome of Soil Bacterium Gemmatirosa kalamazoonensis KBS708T, a Member of the Rarely Cultivated Gemmatimonadetes Phylum.</title>
        <authorList>
            <person name="Debruyn J.M."/>
            <person name="Radosevich M."/>
            <person name="Wommack K.E."/>
            <person name="Polson S.W."/>
            <person name="Hauser L.J."/>
            <person name="Fawaz M.N."/>
            <person name="Korlach J."/>
            <person name="Tsai Y.C."/>
        </authorList>
    </citation>
    <scope>NUCLEOTIDE SEQUENCE [LARGE SCALE GENOMIC DNA]</scope>
    <source>
        <strain evidence="7 8">KBS708</strain>
    </source>
</reference>
<gene>
    <name evidence="7" type="ORF">J421_0697</name>
</gene>
<dbReference type="AlphaFoldDB" id="W0RAX8"/>
<dbReference type="EMBL" id="CP007128">
    <property type="protein sequence ID" value="AHG88234.1"/>
    <property type="molecule type" value="Genomic_DNA"/>
</dbReference>
<keyword evidence="4" id="KW-0378">Hydrolase</keyword>
<dbReference type="InParanoid" id="W0RAX8"/>
<proteinExistence type="predicted"/>
<evidence type="ECO:0000256" key="3">
    <source>
        <dbReference type="ARBA" id="ARBA00022605"/>
    </source>
</evidence>
<name>W0RAX8_9BACT</name>
<dbReference type="InterPro" id="IPR000845">
    <property type="entry name" value="Nucleoside_phosphorylase_d"/>
</dbReference>
<dbReference type="PANTHER" id="PTHR46832:SF1">
    <property type="entry name" value="5'-METHYLTHIOADENOSINE_S-ADENOSYLHOMOCYSTEINE NUCLEOSIDASE"/>
    <property type="match status" value="1"/>
</dbReference>
<evidence type="ECO:0000256" key="4">
    <source>
        <dbReference type="ARBA" id="ARBA00022801"/>
    </source>
</evidence>
<dbReference type="STRING" id="861299.J421_0697"/>
<dbReference type="Gene3D" id="3.40.50.1580">
    <property type="entry name" value="Nucleoside phosphorylase domain"/>
    <property type="match status" value="1"/>
</dbReference>
<dbReference type="GO" id="GO:0019509">
    <property type="term" value="P:L-methionine salvage from methylthioadenosine"/>
    <property type="evidence" value="ECO:0007669"/>
    <property type="project" value="UniProtKB-UniPathway"/>
</dbReference>
<dbReference type="RefSeq" id="WP_025409779.1">
    <property type="nucleotide sequence ID" value="NZ_CP007128.1"/>
</dbReference>
<evidence type="ECO:0000259" key="6">
    <source>
        <dbReference type="Pfam" id="PF01048"/>
    </source>
</evidence>
<dbReference type="GO" id="GO:0019284">
    <property type="term" value="P:L-methionine salvage from S-adenosylmethionine"/>
    <property type="evidence" value="ECO:0007669"/>
    <property type="project" value="TreeGrafter"/>
</dbReference>
<dbReference type="FunCoup" id="W0RAX8">
    <property type="interactions" value="114"/>
</dbReference>
<feature type="domain" description="Nucleoside phosphorylase" evidence="6">
    <location>
        <begin position="26"/>
        <end position="260"/>
    </location>
</feature>
<dbReference type="GO" id="GO:0009164">
    <property type="term" value="P:nucleoside catabolic process"/>
    <property type="evidence" value="ECO:0007669"/>
    <property type="project" value="InterPro"/>
</dbReference>
<evidence type="ECO:0000313" key="7">
    <source>
        <dbReference type="EMBL" id="AHG88234.1"/>
    </source>
</evidence>
<dbReference type="Proteomes" id="UP000019151">
    <property type="component" value="Chromosome"/>
</dbReference>
<dbReference type="OrthoDB" id="9792278at2"/>
<dbReference type="HOGENOM" id="CLU_031248_2_2_0"/>
<protein>
    <recommendedName>
        <fullName evidence="2">adenosylhomocysteine nucleosidase</fullName>
        <ecNumber evidence="2">3.2.2.9</ecNumber>
    </recommendedName>
</protein>
<dbReference type="InterPro" id="IPR035994">
    <property type="entry name" value="Nucleoside_phosphorylase_sf"/>
</dbReference>
<evidence type="ECO:0000256" key="5">
    <source>
        <dbReference type="ARBA" id="ARBA00023167"/>
    </source>
</evidence>
<dbReference type="KEGG" id="gba:J421_0697"/>
<keyword evidence="8" id="KW-1185">Reference proteome</keyword>
<dbReference type="GO" id="GO:0008782">
    <property type="term" value="F:adenosylhomocysteine nucleosidase activity"/>
    <property type="evidence" value="ECO:0007669"/>
    <property type="project" value="UniProtKB-EC"/>
</dbReference>
<organism evidence="7 8">
    <name type="scientific">Gemmatirosa kalamazoonensis</name>
    <dbReference type="NCBI Taxonomy" id="861299"/>
    <lineage>
        <taxon>Bacteria</taxon>
        <taxon>Pseudomonadati</taxon>
        <taxon>Gemmatimonadota</taxon>
        <taxon>Gemmatimonadia</taxon>
        <taxon>Gemmatimonadales</taxon>
        <taxon>Gemmatimonadaceae</taxon>
        <taxon>Gemmatirosa</taxon>
    </lineage>
</organism>
<dbReference type="CDD" id="cd09008">
    <property type="entry name" value="MTAN"/>
    <property type="match status" value="1"/>
</dbReference>
<dbReference type="NCBIfam" id="NF004079">
    <property type="entry name" value="PRK05584.1"/>
    <property type="match status" value="1"/>
</dbReference>
<dbReference type="PATRIC" id="fig|861299.3.peg.710"/>
<sequence>MTRRARLLLLSLGAPVASGAQERRATVAVLGAIPVEVELLRARLQHPVVRTIGGIEFAEGLLAGRRVVVARVGVGKVNAAMTTTLLLEHYRPRRVIFTGVAGALDTTLAPGDLVLGSYAAQHDLGAWDARGMTNATNDSATAITSNPVRFPGDTLLLRVARTVAGARTGWHVREGGVLTGDVFLANDSVRRDLRRRFPDALAVEMEGAAVAQVCWQQGRVPLLVVRSISDGAGAKARETFAQFVRRAAERSSELVTRIVAGVPASR</sequence>
<evidence type="ECO:0000256" key="2">
    <source>
        <dbReference type="ARBA" id="ARBA00011974"/>
    </source>
</evidence>
<keyword evidence="3" id="KW-0028">Amino-acid biosynthesis</keyword>
<dbReference type="InterPro" id="IPR010049">
    <property type="entry name" value="MTA_SAH_Nsdase"/>
</dbReference>
<dbReference type="GO" id="GO:0005829">
    <property type="term" value="C:cytosol"/>
    <property type="evidence" value="ECO:0007669"/>
    <property type="project" value="TreeGrafter"/>
</dbReference>
<dbReference type="UniPathway" id="UPA00904">
    <property type="reaction ID" value="UER00871"/>
</dbReference>
<accession>W0RAX8</accession>
<dbReference type="SUPFAM" id="SSF53167">
    <property type="entry name" value="Purine and uridine phosphorylases"/>
    <property type="match status" value="1"/>
</dbReference>
<evidence type="ECO:0000313" key="8">
    <source>
        <dbReference type="Proteomes" id="UP000019151"/>
    </source>
</evidence>
<dbReference type="eggNOG" id="COG0775">
    <property type="taxonomic scope" value="Bacteria"/>
</dbReference>
<dbReference type="NCBIfam" id="TIGR01704">
    <property type="entry name" value="MTA_SAH-Nsdase"/>
    <property type="match status" value="1"/>
</dbReference>